<organism evidence="2 3">
    <name type="scientific">Claviceps pusilla</name>
    <dbReference type="NCBI Taxonomy" id="123648"/>
    <lineage>
        <taxon>Eukaryota</taxon>
        <taxon>Fungi</taxon>
        <taxon>Dikarya</taxon>
        <taxon>Ascomycota</taxon>
        <taxon>Pezizomycotina</taxon>
        <taxon>Sordariomycetes</taxon>
        <taxon>Hypocreomycetidae</taxon>
        <taxon>Hypocreales</taxon>
        <taxon>Clavicipitaceae</taxon>
        <taxon>Claviceps</taxon>
    </lineage>
</organism>
<name>A0A9P7SX17_9HYPO</name>
<sequence length="795" mass="89939">MDSLPSYREATEAADWVQLISPYCRFNDYHALCLVNRHFNLVFLPLLWKDLFKAVRLSGLDPGDDLKWWSNFAYTKLDHLSASSRALVRILDARQFAKNAYESWSDQQDSSLDKAFGRALALLPNVNAILLDGHRDLNLDFLTGRPGYRRVDNLRIVSVSECRHQIPRLFFTTRSLQNVVYLDISYMPGSLLPVVQPTALSSLRILKVRGRELHDDQCLELLRHFGRQLWSLDISENNVTDKVIQPIKDWCIPQANRFFDERLVCRVAGTEPYGPFLFDDEEEEEEGEGEGEDEHEDEHEEEDEHEHEHEHEEEEEEEEETLNRLYSHYVKSPPRYTPQSTFTEEDYQLRSDGSIPIRQDDVEAAIALFTGSDGQVQGEEYQKSAGLTHLHVSHNALSAVGIQKLLNISNGCLEHLSCDSMPFLPRVGQHGNFWPPHASLHGILGAARCFTPEISGNLRVLRLHHSFVTNIPTLHVQGVSYKARCLQVETVIRERIETMFSHAYLPDMNTRLYSLTLTCLPRFSSGPLISKLIEFLKLLSAQERAIQDIARTVSTRRGPKLWNGLRHLRLEFDSNDGLDDDDLSTSFSLGAEDSEDELFTFFHNERSKTKREAVSVSASQSCSSADVVLASKGSDGKSESRTTNGPCSLYLEKSNFVTHDGHWVGNAFSFDVWAGPTNEDAPEILRDYRRLVIDHGIRDGVGPATRAQIRAGVPQGTHVYQLAWSAAVMPAAALGMPRRDELAGMHDVLDALKAYRLQSRAKYEQIRQLSKAQGAGDVLLGEPHFFWTGVLEVST</sequence>
<dbReference type="InterPro" id="IPR032675">
    <property type="entry name" value="LRR_dom_sf"/>
</dbReference>
<reference evidence="2" key="1">
    <citation type="journal article" date="2020" name="bioRxiv">
        <title>Whole genome comparisons of ergot fungi reveals the divergence and evolution of species within the genus Claviceps are the result of varying mechanisms driving genome evolution and host range expansion.</title>
        <authorList>
            <person name="Wyka S.A."/>
            <person name="Mondo S.J."/>
            <person name="Liu M."/>
            <person name="Dettman J."/>
            <person name="Nalam V."/>
            <person name="Broders K.D."/>
        </authorList>
    </citation>
    <scope>NUCLEOTIDE SEQUENCE</scope>
    <source>
        <strain evidence="2">CCC 602</strain>
    </source>
</reference>
<keyword evidence="3" id="KW-1185">Reference proteome</keyword>
<dbReference type="Proteomes" id="UP000748025">
    <property type="component" value="Unassembled WGS sequence"/>
</dbReference>
<dbReference type="SUPFAM" id="SSF52047">
    <property type="entry name" value="RNI-like"/>
    <property type="match status" value="1"/>
</dbReference>
<evidence type="ECO:0000313" key="3">
    <source>
        <dbReference type="Proteomes" id="UP000748025"/>
    </source>
</evidence>
<dbReference type="OrthoDB" id="5213490at2759"/>
<protein>
    <submittedName>
        <fullName evidence="2">Uncharacterized protein</fullName>
    </submittedName>
</protein>
<accession>A0A9P7SX17</accession>
<dbReference type="EMBL" id="SRPW01001008">
    <property type="protein sequence ID" value="KAG6009171.1"/>
    <property type="molecule type" value="Genomic_DNA"/>
</dbReference>
<dbReference type="Gene3D" id="3.80.10.10">
    <property type="entry name" value="Ribonuclease Inhibitor"/>
    <property type="match status" value="1"/>
</dbReference>
<comment type="caution">
    <text evidence="2">The sequence shown here is derived from an EMBL/GenBank/DDBJ whole genome shotgun (WGS) entry which is preliminary data.</text>
</comment>
<evidence type="ECO:0000256" key="1">
    <source>
        <dbReference type="SAM" id="MobiDB-lite"/>
    </source>
</evidence>
<dbReference type="AlphaFoldDB" id="A0A9P7SX17"/>
<evidence type="ECO:0000313" key="2">
    <source>
        <dbReference type="EMBL" id="KAG6009171.1"/>
    </source>
</evidence>
<feature type="compositionally biased region" description="Acidic residues" evidence="1">
    <location>
        <begin position="278"/>
        <end position="320"/>
    </location>
</feature>
<proteinExistence type="predicted"/>
<gene>
    <name evidence="2" type="ORF">E4U43_000040</name>
</gene>
<feature type="region of interest" description="Disordered" evidence="1">
    <location>
        <begin position="274"/>
        <end position="322"/>
    </location>
</feature>